<gene>
    <name evidence="2" type="ORF">GCM10007315_18870</name>
</gene>
<evidence type="ECO:0000313" key="3">
    <source>
        <dbReference type="Proteomes" id="UP000638981"/>
    </source>
</evidence>
<dbReference type="EMBL" id="BMYJ01000005">
    <property type="protein sequence ID" value="GHC55887.1"/>
    <property type="molecule type" value="Genomic_DNA"/>
</dbReference>
<accession>A0A918TQ23</accession>
<keyword evidence="1" id="KW-1133">Transmembrane helix</keyword>
<sequence length="114" mass="11224">MIYLAFFLVALVTLLGLTAMILRIGRALGECPSKGRAARAASITIATGFVAIGLGGVSIIAAGLAMADAGGAAALFAVGLACVTLGLGFTHAVTLLRETVSAAPVPMEPVLAGV</sequence>
<evidence type="ECO:0000313" key="2">
    <source>
        <dbReference type="EMBL" id="GHC55887.1"/>
    </source>
</evidence>
<feature type="transmembrane region" description="Helical" evidence="1">
    <location>
        <begin position="72"/>
        <end position="96"/>
    </location>
</feature>
<feature type="transmembrane region" description="Helical" evidence="1">
    <location>
        <begin position="43"/>
        <end position="65"/>
    </location>
</feature>
<keyword evidence="1" id="KW-0472">Membrane</keyword>
<name>A0A918TQ23_9RHOB</name>
<dbReference type="Proteomes" id="UP000638981">
    <property type="component" value="Unassembled WGS sequence"/>
</dbReference>
<dbReference type="RefSeq" id="WP_189411408.1">
    <property type="nucleotide sequence ID" value="NZ_BMYJ01000005.1"/>
</dbReference>
<proteinExistence type="predicted"/>
<keyword evidence="3" id="KW-1185">Reference proteome</keyword>
<organism evidence="2 3">
    <name type="scientific">Neogemmobacter tilapiae</name>
    <dbReference type="NCBI Taxonomy" id="875041"/>
    <lineage>
        <taxon>Bacteria</taxon>
        <taxon>Pseudomonadati</taxon>
        <taxon>Pseudomonadota</taxon>
        <taxon>Alphaproteobacteria</taxon>
        <taxon>Rhodobacterales</taxon>
        <taxon>Paracoccaceae</taxon>
        <taxon>Neogemmobacter</taxon>
    </lineage>
</organism>
<keyword evidence="1" id="KW-0812">Transmembrane</keyword>
<reference evidence="2" key="1">
    <citation type="journal article" date="2014" name="Int. J. Syst. Evol. Microbiol.">
        <title>Complete genome sequence of Corynebacterium casei LMG S-19264T (=DSM 44701T), isolated from a smear-ripened cheese.</title>
        <authorList>
            <consortium name="US DOE Joint Genome Institute (JGI-PGF)"/>
            <person name="Walter F."/>
            <person name="Albersmeier A."/>
            <person name="Kalinowski J."/>
            <person name="Ruckert C."/>
        </authorList>
    </citation>
    <scope>NUCLEOTIDE SEQUENCE</scope>
    <source>
        <strain evidence="2">KCTC 23310</strain>
    </source>
</reference>
<comment type="caution">
    <text evidence="2">The sequence shown here is derived from an EMBL/GenBank/DDBJ whole genome shotgun (WGS) entry which is preliminary data.</text>
</comment>
<reference evidence="2" key="2">
    <citation type="submission" date="2020-09" db="EMBL/GenBank/DDBJ databases">
        <authorList>
            <person name="Sun Q."/>
            <person name="Kim S."/>
        </authorList>
    </citation>
    <scope>NUCLEOTIDE SEQUENCE</scope>
    <source>
        <strain evidence="2">KCTC 23310</strain>
    </source>
</reference>
<protein>
    <submittedName>
        <fullName evidence="2">Uncharacterized protein</fullName>
    </submittedName>
</protein>
<evidence type="ECO:0000256" key="1">
    <source>
        <dbReference type="SAM" id="Phobius"/>
    </source>
</evidence>
<dbReference type="AlphaFoldDB" id="A0A918TQ23"/>